<accession>A0ACB9I882</accession>
<protein>
    <submittedName>
        <fullName evidence="1">Uncharacterized protein</fullName>
    </submittedName>
</protein>
<dbReference type="EMBL" id="CM042027">
    <property type="protein sequence ID" value="KAI3803710.1"/>
    <property type="molecule type" value="Genomic_DNA"/>
</dbReference>
<sequence length="472" mass="52493">MAACHVVFLPFMAYGHMIPMADMAVLFASRGLQTTIVTTSSSAHRLTKSIHKTANFPHQIALHIIDFKAGLPPGIDNPDHIISNEHMYGLLEAIPTLQEPFEQFVEKSQPNCIVADMFFPWTTETAARFNIPRIAFNGTGFFALCVSDAVSRYQPTVSSDSEAFVVPHLPHDIELTRKQLPRLEGEEFKVFLKTIIQAVEAEAKSYGVIFNSFYELEPEYVHHYREVLKRKSWHVGPVSLCNKSTEDKLERGKKSAVDEHGCLEWLESKPAGSVVYVSFGSIVKVTGSQVYEIAIGLEGCDESFVWVIRNDQEALIPEGFEARMEAKGKGLIIKGWAPQVLILEHESVGGFVTHCGWNSVLEGVSGGVAMVAWPIMAEQFYNAKLVTDVLRIGVSIGDVEWSADSTCEGVTREAIERAVARVMGAEEGEDMRKRARELKEKANKAVEKGGSSYSDLTTFIENIKEFRENTTK</sequence>
<comment type="caution">
    <text evidence="1">The sequence shown here is derived from an EMBL/GenBank/DDBJ whole genome shotgun (WGS) entry which is preliminary data.</text>
</comment>
<evidence type="ECO:0000313" key="2">
    <source>
        <dbReference type="Proteomes" id="UP001056120"/>
    </source>
</evidence>
<keyword evidence="2" id="KW-1185">Reference proteome</keyword>
<name>A0ACB9I882_9ASTR</name>
<organism evidence="1 2">
    <name type="scientific">Smallanthus sonchifolius</name>
    <dbReference type="NCBI Taxonomy" id="185202"/>
    <lineage>
        <taxon>Eukaryota</taxon>
        <taxon>Viridiplantae</taxon>
        <taxon>Streptophyta</taxon>
        <taxon>Embryophyta</taxon>
        <taxon>Tracheophyta</taxon>
        <taxon>Spermatophyta</taxon>
        <taxon>Magnoliopsida</taxon>
        <taxon>eudicotyledons</taxon>
        <taxon>Gunneridae</taxon>
        <taxon>Pentapetalae</taxon>
        <taxon>asterids</taxon>
        <taxon>campanulids</taxon>
        <taxon>Asterales</taxon>
        <taxon>Asteraceae</taxon>
        <taxon>Asteroideae</taxon>
        <taxon>Heliantheae alliance</taxon>
        <taxon>Millerieae</taxon>
        <taxon>Smallanthus</taxon>
    </lineage>
</organism>
<proteinExistence type="predicted"/>
<reference evidence="1 2" key="2">
    <citation type="journal article" date="2022" name="Mol. Ecol. Resour.">
        <title>The genomes of chicory, endive, great burdock and yacon provide insights into Asteraceae paleo-polyploidization history and plant inulin production.</title>
        <authorList>
            <person name="Fan W."/>
            <person name="Wang S."/>
            <person name="Wang H."/>
            <person name="Wang A."/>
            <person name="Jiang F."/>
            <person name="Liu H."/>
            <person name="Zhao H."/>
            <person name="Xu D."/>
            <person name="Zhang Y."/>
        </authorList>
    </citation>
    <scope>NUCLEOTIDE SEQUENCE [LARGE SCALE GENOMIC DNA]</scope>
    <source>
        <strain evidence="2">cv. Yunnan</strain>
        <tissue evidence="1">Leaves</tissue>
    </source>
</reference>
<evidence type="ECO:0000313" key="1">
    <source>
        <dbReference type="EMBL" id="KAI3803710.1"/>
    </source>
</evidence>
<dbReference type="Proteomes" id="UP001056120">
    <property type="component" value="Linkage Group LG10"/>
</dbReference>
<gene>
    <name evidence="1" type="ORF">L1987_31870</name>
</gene>
<reference evidence="2" key="1">
    <citation type="journal article" date="2022" name="Mol. Ecol. Resour.">
        <title>The genomes of chicory, endive, great burdock and yacon provide insights into Asteraceae palaeo-polyploidization history and plant inulin production.</title>
        <authorList>
            <person name="Fan W."/>
            <person name="Wang S."/>
            <person name="Wang H."/>
            <person name="Wang A."/>
            <person name="Jiang F."/>
            <person name="Liu H."/>
            <person name="Zhao H."/>
            <person name="Xu D."/>
            <person name="Zhang Y."/>
        </authorList>
    </citation>
    <scope>NUCLEOTIDE SEQUENCE [LARGE SCALE GENOMIC DNA]</scope>
    <source>
        <strain evidence="2">cv. Yunnan</strain>
    </source>
</reference>